<feature type="compositionally biased region" description="Basic and acidic residues" evidence="1">
    <location>
        <begin position="915"/>
        <end position="938"/>
    </location>
</feature>
<feature type="compositionally biased region" description="Polar residues" evidence="1">
    <location>
        <begin position="1352"/>
        <end position="1362"/>
    </location>
</feature>
<feature type="compositionally biased region" description="Polar residues" evidence="1">
    <location>
        <begin position="1331"/>
        <end position="1341"/>
    </location>
</feature>
<feature type="compositionally biased region" description="Polar residues" evidence="1">
    <location>
        <begin position="502"/>
        <end position="542"/>
    </location>
</feature>
<feature type="compositionally biased region" description="Basic and acidic residues" evidence="1">
    <location>
        <begin position="977"/>
        <end position="1000"/>
    </location>
</feature>
<feature type="region of interest" description="Disordered" evidence="1">
    <location>
        <begin position="1295"/>
        <end position="1369"/>
    </location>
</feature>
<feature type="compositionally biased region" description="Basic and acidic residues" evidence="1">
    <location>
        <begin position="686"/>
        <end position="696"/>
    </location>
</feature>
<feature type="compositionally biased region" description="Low complexity" evidence="1">
    <location>
        <begin position="1184"/>
        <end position="1195"/>
    </location>
</feature>
<feature type="compositionally biased region" description="Polar residues" evidence="1">
    <location>
        <begin position="355"/>
        <end position="373"/>
    </location>
</feature>
<feature type="compositionally biased region" description="Polar residues" evidence="1">
    <location>
        <begin position="1497"/>
        <end position="1507"/>
    </location>
</feature>
<feature type="compositionally biased region" description="Polar residues" evidence="1">
    <location>
        <begin position="119"/>
        <end position="130"/>
    </location>
</feature>
<name>A0AAV9U8X5_9PEZI</name>
<feature type="compositionally biased region" description="Polar residues" evidence="1">
    <location>
        <begin position="167"/>
        <end position="190"/>
    </location>
</feature>
<gene>
    <name evidence="2" type="ORF">TWF696_001787</name>
</gene>
<organism evidence="2 3">
    <name type="scientific">Orbilia brochopaga</name>
    <dbReference type="NCBI Taxonomy" id="3140254"/>
    <lineage>
        <taxon>Eukaryota</taxon>
        <taxon>Fungi</taxon>
        <taxon>Dikarya</taxon>
        <taxon>Ascomycota</taxon>
        <taxon>Pezizomycotina</taxon>
        <taxon>Orbiliomycetes</taxon>
        <taxon>Orbiliales</taxon>
        <taxon>Orbiliaceae</taxon>
        <taxon>Orbilia</taxon>
    </lineage>
</organism>
<feature type="compositionally biased region" description="Polar residues" evidence="1">
    <location>
        <begin position="887"/>
        <end position="898"/>
    </location>
</feature>
<feature type="region of interest" description="Disordered" evidence="1">
    <location>
        <begin position="493"/>
        <end position="543"/>
    </location>
</feature>
<feature type="compositionally biased region" description="Pro residues" evidence="1">
    <location>
        <begin position="1473"/>
        <end position="1485"/>
    </location>
</feature>
<feature type="compositionally biased region" description="Basic and acidic residues" evidence="1">
    <location>
        <begin position="854"/>
        <end position="864"/>
    </location>
</feature>
<feature type="compositionally biased region" description="Polar residues" evidence="1">
    <location>
        <begin position="805"/>
        <end position="815"/>
    </location>
</feature>
<evidence type="ECO:0000313" key="3">
    <source>
        <dbReference type="Proteomes" id="UP001375240"/>
    </source>
</evidence>
<feature type="region of interest" description="Disordered" evidence="1">
    <location>
        <begin position="1094"/>
        <end position="1255"/>
    </location>
</feature>
<dbReference type="Proteomes" id="UP001375240">
    <property type="component" value="Unassembled WGS sequence"/>
</dbReference>
<feature type="region of interest" description="Disordered" evidence="1">
    <location>
        <begin position="676"/>
        <end position="1025"/>
    </location>
</feature>
<feature type="region of interest" description="Disordered" evidence="1">
    <location>
        <begin position="1401"/>
        <end position="1428"/>
    </location>
</feature>
<evidence type="ECO:0000256" key="1">
    <source>
        <dbReference type="SAM" id="MobiDB-lite"/>
    </source>
</evidence>
<feature type="compositionally biased region" description="Basic and acidic residues" evidence="1">
    <location>
        <begin position="1135"/>
        <end position="1153"/>
    </location>
</feature>
<reference evidence="2 3" key="1">
    <citation type="submission" date="2019-10" db="EMBL/GenBank/DDBJ databases">
        <authorList>
            <person name="Palmer J.M."/>
        </authorList>
    </citation>
    <scope>NUCLEOTIDE SEQUENCE [LARGE SCALE GENOMIC DNA]</scope>
    <source>
        <strain evidence="2 3">TWF696</strain>
    </source>
</reference>
<protein>
    <submittedName>
        <fullName evidence="2">Uncharacterized protein</fullName>
    </submittedName>
</protein>
<comment type="caution">
    <text evidence="2">The sequence shown here is derived from an EMBL/GenBank/DDBJ whole genome shotgun (WGS) entry which is preliminary data.</text>
</comment>
<evidence type="ECO:0000313" key="2">
    <source>
        <dbReference type="EMBL" id="KAK6336224.1"/>
    </source>
</evidence>
<feature type="compositionally biased region" description="Polar residues" evidence="1">
    <location>
        <begin position="1094"/>
        <end position="1111"/>
    </location>
</feature>
<feature type="region of interest" description="Disordered" evidence="1">
    <location>
        <begin position="1270"/>
        <end position="1289"/>
    </location>
</feature>
<feature type="region of interest" description="Disordered" evidence="1">
    <location>
        <begin position="92"/>
        <end position="212"/>
    </location>
</feature>
<dbReference type="EMBL" id="JAVHNQ010000011">
    <property type="protein sequence ID" value="KAK6336224.1"/>
    <property type="molecule type" value="Genomic_DNA"/>
</dbReference>
<feature type="compositionally biased region" description="Low complexity" evidence="1">
    <location>
        <begin position="1165"/>
        <end position="1176"/>
    </location>
</feature>
<feature type="compositionally biased region" description="Polar residues" evidence="1">
    <location>
        <begin position="1215"/>
        <end position="1245"/>
    </location>
</feature>
<accession>A0AAV9U8X5</accession>
<proteinExistence type="predicted"/>
<feature type="compositionally biased region" description="Acidic residues" evidence="1">
    <location>
        <begin position="828"/>
        <end position="839"/>
    </location>
</feature>
<feature type="compositionally biased region" description="Polar residues" evidence="1">
    <location>
        <begin position="92"/>
        <end position="107"/>
    </location>
</feature>
<feature type="region of interest" description="Disordered" evidence="1">
    <location>
        <begin position="355"/>
        <end position="384"/>
    </location>
</feature>
<feature type="compositionally biased region" description="Acidic residues" evidence="1">
    <location>
        <begin position="874"/>
        <end position="883"/>
    </location>
</feature>
<feature type="region of interest" description="Disordered" evidence="1">
    <location>
        <begin position="1448"/>
        <end position="1507"/>
    </location>
</feature>
<feature type="compositionally biased region" description="Polar residues" evidence="1">
    <location>
        <begin position="841"/>
        <end position="851"/>
    </location>
</feature>
<feature type="region of interest" description="Disordered" evidence="1">
    <location>
        <begin position="245"/>
        <end position="279"/>
    </location>
</feature>
<feature type="compositionally biased region" description="Basic and acidic residues" evidence="1">
    <location>
        <begin position="140"/>
        <end position="149"/>
    </location>
</feature>
<feature type="compositionally biased region" description="Basic and acidic residues" evidence="1">
    <location>
        <begin position="1406"/>
        <end position="1417"/>
    </location>
</feature>
<keyword evidence="3" id="KW-1185">Reference proteome</keyword>
<sequence length="1507" mass="160343">MAMDRLDQARALAQADLLRAIMAQLPAKLAAKHIELSPEGKYVYEFPIKGSKSRDINIEGRLKTAVKECAKSIEFDFPNDVDEAVRSINRSRSGSVASLLSNASPDSESGDVAVHPTDLSGSTARNTNPDGSVAPGVDSRTYEVAEESQRLSGKSDVQSLKHAGNASIRTKTQPGRSSPGPQILQNQGSVNERFGAHGSSDVNSQLDDSDPKAVNRQAQLLADSLESHGEGEVNSSAGLRGMFSNMFRQSPGASPIPSPVPSSPRDMARDVVASQPPSPGSAFSFGRFLSWTASPPQRGDASPGLRVNLREKSQAVALARNISPALLPEKLLSNRLDDLDDLGSEVLGKYFHSQTTRTSDAVPSSGNVNQANASGPIDRLPLNNPSTFVIPEPASDQAEGLGQLHDQTTSNTLVSETGSLKILNNPESESEVQYIPPNNLEFKNDIAAAILKPETGDIEITGKLQAAALEGSLEPNISIPNITSASTIATKEDIPESDVGISRSTLDSRTSASEINAGSNPNSNSATNESPNTNSGTDNVTLGNLHDERFEDSLDTIEFEAELPQAASTEPILLESPVLPSAEVISKIGTEDSLKSDDLRTHPQIEQTIVEPAKKILEDTPYTKKTLETTASNISPLEANDGSTANLQAAALLDGPANAEGNDESSLGQIIPQEIAPANSDQEQSLDTKELDRDPPSDVVQIPQLKLNECASSAEELEGEDATTSLAPDATENQSHPSCEPSISHINPIASNEKPPNDDGYAGERGDSIPAVKEVPVSNVEPVMPISQPNSESPIDALRPLDLSGNASESVNVQAKPSPEIQELNSDSQEEQAPIEEETPISPSKEQTTDSSDAEGREPSELKQDSASTNSELQCDENVDGAPDDSTLLSQGGSTSAPLSPALAGVTLPTGLSDQEPHTNSTDRELDLETNGRAHTGDIESPQTELKVDNIVIETQADPEAEPNCSPEFPTTGSCEENERCENSGLVDMKETPVLEHESKAPTTPLVEKTQPEIPIFLEGDSVPTSLAENEDISKSLSYEETVPAISPLPTVELEPGQQPESRAAEVTHIATETQTLPSDTAFSYHDEIYSSLTGADSLESQESGGNSQRTAELKLEESEDSLLVENDGNLMSDQQEHSEEISHLHKVYEENTQKLPGLNEDSFSADPSEPAVASEPSEETTEASESSQNNSETSKCSEDTPPPSPRNPHDVQVAVSTGTNNAKVFSSHTNDLENSPSKTVSEGSESLRPADSISTIEIDDGIKFHSKGHDLENLGSSSHEGIAKSPQCEDLVLPDDTVGDTIPTSIEGFRPSSSHGLGISIPEAEDETSDLVSPVSSSEIIKSHQEALMTSEASGGITSQEGNKDLGFDETVPAWSEIPEELPLSGDVGERTAPVHVAAEASYESEPKTNPTREEGTQLPISQEWSNPLKIDTEDLLPISDAKKRNFEIAPPTPRADIGAMPSQTGPIFERFPPPSNQTPPPTPNVRDFKGEPDLLSQQGAKSQLP</sequence>
<feature type="compositionally biased region" description="Polar residues" evidence="1">
    <location>
        <begin position="722"/>
        <end position="737"/>
    </location>
</feature>